<reference evidence="1 2" key="1">
    <citation type="submission" date="2019-05" db="EMBL/GenBank/DDBJ databases">
        <title>Another draft genome of Portunus trituberculatus and its Hox gene families provides insights of decapod evolution.</title>
        <authorList>
            <person name="Jeong J.-H."/>
            <person name="Song I."/>
            <person name="Kim S."/>
            <person name="Choi T."/>
            <person name="Kim D."/>
            <person name="Ryu S."/>
            <person name="Kim W."/>
        </authorList>
    </citation>
    <scope>NUCLEOTIDE SEQUENCE [LARGE SCALE GENOMIC DNA]</scope>
    <source>
        <tissue evidence="1">Muscle</tissue>
    </source>
</reference>
<evidence type="ECO:0000313" key="1">
    <source>
        <dbReference type="EMBL" id="MPC53518.1"/>
    </source>
</evidence>
<proteinExistence type="predicted"/>
<keyword evidence="2" id="KW-1185">Reference proteome</keyword>
<name>A0A5B7G8S3_PORTR</name>
<organism evidence="1 2">
    <name type="scientific">Portunus trituberculatus</name>
    <name type="common">Swimming crab</name>
    <name type="synonym">Neptunus trituberculatus</name>
    <dbReference type="NCBI Taxonomy" id="210409"/>
    <lineage>
        <taxon>Eukaryota</taxon>
        <taxon>Metazoa</taxon>
        <taxon>Ecdysozoa</taxon>
        <taxon>Arthropoda</taxon>
        <taxon>Crustacea</taxon>
        <taxon>Multicrustacea</taxon>
        <taxon>Malacostraca</taxon>
        <taxon>Eumalacostraca</taxon>
        <taxon>Eucarida</taxon>
        <taxon>Decapoda</taxon>
        <taxon>Pleocyemata</taxon>
        <taxon>Brachyura</taxon>
        <taxon>Eubrachyura</taxon>
        <taxon>Portunoidea</taxon>
        <taxon>Portunidae</taxon>
        <taxon>Portuninae</taxon>
        <taxon>Portunus</taxon>
    </lineage>
</organism>
<sequence>MHKCHTQDLNWFIPNHKTYDTSGFTRYIILDKSYNANWYLNTFLAHFTRSHITYPSASLM</sequence>
<protein>
    <submittedName>
        <fullName evidence="1">Uncharacterized protein</fullName>
    </submittedName>
</protein>
<evidence type="ECO:0000313" key="2">
    <source>
        <dbReference type="Proteomes" id="UP000324222"/>
    </source>
</evidence>
<dbReference type="AlphaFoldDB" id="A0A5B7G8S3"/>
<dbReference type="EMBL" id="VSRR010011686">
    <property type="protein sequence ID" value="MPC53518.1"/>
    <property type="molecule type" value="Genomic_DNA"/>
</dbReference>
<accession>A0A5B7G8S3</accession>
<comment type="caution">
    <text evidence="1">The sequence shown here is derived from an EMBL/GenBank/DDBJ whole genome shotgun (WGS) entry which is preliminary data.</text>
</comment>
<dbReference type="Proteomes" id="UP000324222">
    <property type="component" value="Unassembled WGS sequence"/>
</dbReference>
<gene>
    <name evidence="1" type="ORF">E2C01_047413</name>
</gene>